<dbReference type="PROSITE" id="PS50097">
    <property type="entry name" value="BTB"/>
    <property type="match status" value="1"/>
</dbReference>
<feature type="region of interest" description="Disordered" evidence="1">
    <location>
        <begin position="521"/>
        <end position="541"/>
    </location>
</feature>
<comment type="caution">
    <text evidence="3">The sequence shown here is derived from an EMBL/GenBank/DDBJ whole genome shotgun (WGS) entry which is preliminary data.</text>
</comment>
<dbReference type="SUPFAM" id="SSF54695">
    <property type="entry name" value="POZ domain"/>
    <property type="match status" value="1"/>
</dbReference>
<reference evidence="3" key="1">
    <citation type="submission" date="2023-06" db="EMBL/GenBank/DDBJ databases">
        <title>Genomic analysis of the entomopathogenic nematode Steinernema hermaphroditum.</title>
        <authorList>
            <person name="Schwarz E.M."/>
            <person name="Heppert J.K."/>
            <person name="Baniya A."/>
            <person name="Schwartz H.T."/>
            <person name="Tan C.-H."/>
            <person name="Antoshechkin I."/>
            <person name="Sternberg P.W."/>
            <person name="Goodrich-Blair H."/>
            <person name="Dillman A.R."/>
        </authorList>
    </citation>
    <scope>NUCLEOTIDE SEQUENCE</scope>
    <source>
        <strain evidence="3">PS9179</strain>
        <tissue evidence="3">Whole animal</tissue>
    </source>
</reference>
<dbReference type="PANTHER" id="PTHR21541">
    <property type="entry name" value="BTB POZ DOMAIN CONTAINING 12"/>
    <property type="match status" value="1"/>
</dbReference>
<dbReference type="EMBL" id="JAUCMV010000002">
    <property type="protein sequence ID" value="KAK0417075.1"/>
    <property type="molecule type" value="Genomic_DNA"/>
</dbReference>
<dbReference type="AlphaFoldDB" id="A0AA39I4R4"/>
<dbReference type="InterPro" id="IPR000210">
    <property type="entry name" value="BTB/POZ_dom"/>
</dbReference>
<sequence>MFDESDDFLRSGALQVTPRRRYCDSIEVVQNRFLQKFRIRKPNKKWEPLKDVVARRMRKTTTLAESVSKYHRKLKRLERLADDLLLYADASNGDVSLVAAGDVPIKCHKFILGARTSMLRRNMDVTTVSLRQFSPDIIRCYVRYLYGATVEWTFAETESIRSLAEQYGPIGLSSLLVELETQGRDDGPASEVFKSEGVPIETVSAEEYCTVLEETAPSELFPFVPTTKSYSIDSGCSKFEESIGIEKLNPDTSMNPFREQTISPQNLVETPPSSRRKFARRSIAQSNLIQSGAATVDNDSFFNMDDDLVLFGNSTESLPSTSTIATPLPADLETNPRVRDQIGHHVKILKTKNITPKPDYSVMNDQELKEHLSQFGLRAMGKKKAVATLDKIYEETHPVISMSPVISKPKIPSTSSLATGNKPRYLGTIEEVQVLEDHDILSWSPKSQNLEKSLLFPKTVISKPKIPSTSSLATENKRRHLDTIEEVQILEDHDILNRSRESQNMEESMLLNPEDYGEDLEADQVRSSSNSKKPNKEKLPRDTESLQKLFVAWIRLEENSDLYLKVLNLQPIPIEDISERISVATTIIRRIPKSSLIEVLDRLHVTFILPSDGWKRKHERAANRAAKKKT</sequence>
<feature type="domain" description="BTB" evidence="2">
    <location>
        <begin position="93"/>
        <end position="154"/>
    </location>
</feature>
<gene>
    <name evidence="3" type="ORF">QR680_012821</name>
</gene>
<evidence type="ECO:0000256" key="1">
    <source>
        <dbReference type="SAM" id="MobiDB-lite"/>
    </source>
</evidence>
<dbReference type="CDD" id="cd18186">
    <property type="entry name" value="BTB_POZ_ZBTB_KLHL-like"/>
    <property type="match status" value="1"/>
</dbReference>
<dbReference type="Pfam" id="PF00651">
    <property type="entry name" value="BTB"/>
    <property type="match status" value="1"/>
</dbReference>
<evidence type="ECO:0000259" key="2">
    <source>
        <dbReference type="PROSITE" id="PS50097"/>
    </source>
</evidence>
<proteinExistence type="predicted"/>
<keyword evidence="4" id="KW-1185">Reference proteome</keyword>
<dbReference type="GO" id="GO:0033557">
    <property type="term" value="C:Slx1-Slx4 complex"/>
    <property type="evidence" value="ECO:0007669"/>
    <property type="project" value="TreeGrafter"/>
</dbReference>
<dbReference type="InterPro" id="IPR011333">
    <property type="entry name" value="SKP1/BTB/POZ_sf"/>
</dbReference>
<organism evidence="3 4">
    <name type="scientific">Steinernema hermaphroditum</name>
    <dbReference type="NCBI Taxonomy" id="289476"/>
    <lineage>
        <taxon>Eukaryota</taxon>
        <taxon>Metazoa</taxon>
        <taxon>Ecdysozoa</taxon>
        <taxon>Nematoda</taxon>
        <taxon>Chromadorea</taxon>
        <taxon>Rhabditida</taxon>
        <taxon>Tylenchina</taxon>
        <taxon>Panagrolaimomorpha</taxon>
        <taxon>Strongyloidoidea</taxon>
        <taxon>Steinernematidae</taxon>
        <taxon>Steinernema</taxon>
    </lineage>
</organism>
<evidence type="ECO:0000313" key="4">
    <source>
        <dbReference type="Proteomes" id="UP001175271"/>
    </source>
</evidence>
<dbReference type="Gene3D" id="3.30.710.10">
    <property type="entry name" value="Potassium Channel Kv1.1, Chain A"/>
    <property type="match status" value="1"/>
</dbReference>
<evidence type="ECO:0000313" key="3">
    <source>
        <dbReference type="EMBL" id="KAK0417075.1"/>
    </source>
</evidence>
<dbReference type="CDD" id="cd22999">
    <property type="entry name" value="SAP_SLX4"/>
    <property type="match status" value="1"/>
</dbReference>
<protein>
    <recommendedName>
        <fullName evidence="2">BTB domain-containing protein</fullName>
    </recommendedName>
</protein>
<dbReference type="Proteomes" id="UP001175271">
    <property type="component" value="Unassembled WGS sequence"/>
</dbReference>
<name>A0AA39I4R4_9BILA</name>
<dbReference type="PANTHER" id="PTHR21541:SF3">
    <property type="entry name" value="STRUCTURE-SPECIFIC ENDONUCLEASE SUBUNIT SLX4"/>
    <property type="match status" value="1"/>
</dbReference>
<dbReference type="GO" id="GO:0000712">
    <property type="term" value="P:resolution of meiotic recombination intermediates"/>
    <property type="evidence" value="ECO:0007669"/>
    <property type="project" value="TreeGrafter"/>
</dbReference>
<accession>A0AA39I4R4</accession>